<dbReference type="RefSeq" id="WP_054402064.1">
    <property type="nucleotide sequence ID" value="NZ_LIUT01000001.1"/>
</dbReference>
<dbReference type="Proteomes" id="UP000036932">
    <property type="component" value="Unassembled WGS sequence"/>
</dbReference>
<evidence type="ECO:0000259" key="1">
    <source>
        <dbReference type="Pfam" id="PF01636"/>
    </source>
</evidence>
<protein>
    <submittedName>
        <fullName evidence="2">Kinase</fullName>
    </submittedName>
</protein>
<dbReference type="EMBL" id="LIUT01000001">
    <property type="protein sequence ID" value="KOR89033.1"/>
    <property type="molecule type" value="Genomic_DNA"/>
</dbReference>
<evidence type="ECO:0000313" key="2">
    <source>
        <dbReference type="EMBL" id="KOR89033.1"/>
    </source>
</evidence>
<dbReference type="SUPFAM" id="SSF56112">
    <property type="entry name" value="Protein kinase-like (PK-like)"/>
    <property type="match status" value="1"/>
</dbReference>
<keyword evidence="2" id="KW-0418">Kinase</keyword>
<dbReference type="InterPro" id="IPR011009">
    <property type="entry name" value="Kinase-like_dom_sf"/>
</dbReference>
<reference evidence="3" key="1">
    <citation type="submission" date="2015-08" db="EMBL/GenBank/DDBJ databases">
        <title>Genome sequencing project for genomic taxonomy and phylogenomics of Bacillus-like bacteria.</title>
        <authorList>
            <person name="Liu B."/>
            <person name="Wang J."/>
            <person name="Zhu Y."/>
            <person name="Liu G."/>
            <person name="Chen Q."/>
            <person name="Chen Z."/>
            <person name="Lan J."/>
            <person name="Che J."/>
            <person name="Ge C."/>
            <person name="Shi H."/>
            <person name="Pan Z."/>
            <person name="Liu X."/>
        </authorList>
    </citation>
    <scope>NUCLEOTIDE SEQUENCE [LARGE SCALE GENOMIC DNA]</scope>
    <source>
        <strain evidence="3">FJAT-22460</strain>
    </source>
</reference>
<dbReference type="Pfam" id="PF01636">
    <property type="entry name" value="APH"/>
    <property type="match status" value="1"/>
</dbReference>
<sequence length="313" mass="36853">MDHLTRVLTDFYGLEHTEVIPQQGGWAALAYRVQIDKQTYFLKVYEKSRASTPKWTALIDDYVPVLLWLEDHSSLRGKIPVPILTQDGYYQCEDDEGIYLLYEYIVGDTIADHELTKDQVRQLAEIVAELHRYGEEIPMLTSAMKESFDVPFLGSLRSILDADIPFDIREVMFHHTDRLKGLMHEVESLSEVLKGRNLRMALCHTDIHGWNLMSAGRQLKLIDWEGLKLAPVEADMMFFVEKPYFSEFMKIYTDTHPYYEVNFEALKFYQGRRRLEDVWEFTEQFLYDIQNDEERRSTLSSLRKELEEIVLTQ</sequence>
<dbReference type="Gene3D" id="3.30.200.20">
    <property type="entry name" value="Phosphorylase Kinase, domain 1"/>
    <property type="match status" value="1"/>
</dbReference>
<keyword evidence="2" id="KW-0808">Transferase</keyword>
<accession>A0A0M1P3H1</accession>
<name>A0A0M1P3H1_9BACL</name>
<keyword evidence="3" id="KW-1185">Reference proteome</keyword>
<evidence type="ECO:0000313" key="3">
    <source>
        <dbReference type="Proteomes" id="UP000036932"/>
    </source>
</evidence>
<dbReference type="GO" id="GO:0016301">
    <property type="term" value="F:kinase activity"/>
    <property type="evidence" value="ECO:0007669"/>
    <property type="project" value="UniProtKB-KW"/>
</dbReference>
<dbReference type="Gene3D" id="1.10.510.10">
    <property type="entry name" value="Transferase(Phosphotransferase) domain 1"/>
    <property type="match status" value="1"/>
</dbReference>
<dbReference type="AlphaFoldDB" id="A0A0M1P3H1"/>
<dbReference type="InterPro" id="IPR002575">
    <property type="entry name" value="Aminoglycoside_PTrfase"/>
</dbReference>
<dbReference type="Gene3D" id="1.20.58.840">
    <property type="match status" value="1"/>
</dbReference>
<gene>
    <name evidence="2" type="ORF">AM231_07525</name>
</gene>
<comment type="caution">
    <text evidence="2">The sequence shown here is derived from an EMBL/GenBank/DDBJ whole genome shotgun (WGS) entry which is preliminary data.</text>
</comment>
<dbReference type="OrthoDB" id="1645186at2"/>
<proteinExistence type="predicted"/>
<feature type="domain" description="Aminoglycoside phosphotransferase" evidence="1">
    <location>
        <begin position="23"/>
        <end position="240"/>
    </location>
</feature>
<organism evidence="2 3">
    <name type="scientific">Paenibacillus solani</name>
    <dbReference type="NCBI Taxonomy" id="1705565"/>
    <lineage>
        <taxon>Bacteria</taxon>
        <taxon>Bacillati</taxon>
        <taxon>Bacillota</taxon>
        <taxon>Bacilli</taxon>
        <taxon>Bacillales</taxon>
        <taxon>Paenibacillaceae</taxon>
        <taxon>Paenibacillus</taxon>
    </lineage>
</organism>
<dbReference type="PATRIC" id="fig|1705565.3.peg.3426"/>